<dbReference type="AlphaFoldDB" id="A0A9X0UGA1"/>
<dbReference type="Gene3D" id="2.60.120.560">
    <property type="entry name" value="Exo-inulinase, domain 1"/>
    <property type="match status" value="1"/>
</dbReference>
<keyword evidence="1" id="KW-0732">Signal</keyword>
<name>A0A9X0UGA1_9PROT</name>
<feature type="chain" id="PRO_5040798526" description="DUF1080 domain-containing protein" evidence="1">
    <location>
        <begin position="22"/>
        <end position="222"/>
    </location>
</feature>
<evidence type="ECO:0008006" key="4">
    <source>
        <dbReference type="Google" id="ProtNLM"/>
    </source>
</evidence>
<organism evidence="2 3">
    <name type="scientific">Siccirubricoccus deserti</name>
    <dbReference type="NCBI Taxonomy" id="2013562"/>
    <lineage>
        <taxon>Bacteria</taxon>
        <taxon>Pseudomonadati</taxon>
        <taxon>Pseudomonadota</taxon>
        <taxon>Alphaproteobacteria</taxon>
        <taxon>Acetobacterales</taxon>
        <taxon>Roseomonadaceae</taxon>
        <taxon>Siccirubricoccus</taxon>
    </lineage>
</organism>
<evidence type="ECO:0000256" key="1">
    <source>
        <dbReference type="SAM" id="SignalP"/>
    </source>
</evidence>
<reference evidence="2" key="1">
    <citation type="submission" date="2020-08" db="EMBL/GenBank/DDBJ databases">
        <authorList>
            <person name="Hu Y."/>
            <person name="Nguyen S.V."/>
            <person name="Li F."/>
            <person name="Fanning S."/>
        </authorList>
    </citation>
    <scope>NUCLEOTIDE SEQUENCE</scope>
    <source>
        <strain evidence="2">SYSU D8009</strain>
    </source>
</reference>
<gene>
    <name evidence="2" type="ORF">H7965_26310</name>
</gene>
<protein>
    <recommendedName>
        <fullName evidence="4">DUF1080 domain-containing protein</fullName>
    </recommendedName>
</protein>
<sequence>MRSPGPMRRRFVLAASTVALARPAAAQPRRVVQDFEGAPVGAPPPGFAVALTGDGPPPRWVVLEDASSPAGPRVLAETSRDRTSTRFPLAVVEGFEARDVALAVRFRPLDGRVDQAAGLVARYHNARNYYVARANALEDNVRLYRVVDGRRVQFAGLDTRVPRDRWQSLGLRAEGDRLEVSLDGRVLFAATDRTFGGAGRVGLWTKADSLTHFDALEARALA</sequence>
<dbReference type="RefSeq" id="WP_186773517.1">
    <property type="nucleotide sequence ID" value="NZ_JACOMF010000078.1"/>
</dbReference>
<comment type="caution">
    <text evidence="2">The sequence shown here is derived from an EMBL/GenBank/DDBJ whole genome shotgun (WGS) entry which is preliminary data.</text>
</comment>
<evidence type="ECO:0000313" key="2">
    <source>
        <dbReference type="EMBL" id="MBC4018776.1"/>
    </source>
</evidence>
<dbReference type="Proteomes" id="UP000600101">
    <property type="component" value="Unassembled WGS sequence"/>
</dbReference>
<feature type="signal peptide" evidence="1">
    <location>
        <begin position="1"/>
        <end position="21"/>
    </location>
</feature>
<keyword evidence="3" id="KW-1185">Reference proteome</keyword>
<proteinExistence type="predicted"/>
<dbReference type="EMBL" id="JACOMF010000078">
    <property type="protein sequence ID" value="MBC4018776.1"/>
    <property type="molecule type" value="Genomic_DNA"/>
</dbReference>
<accession>A0A9X0UGA1</accession>
<evidence type="ECO:0000313" key="3">
    <source>
        <dbReference type="Proteomes" id="UP000600101"/>
    </source>
</evidence>